<gene>
    <name evidence="3" type="ORF">Psi01_23350</name>
</gene>
<sequence>MDASKIEQFHLQIAQESLGASLSLSNYLGDTLGIFRAMAGAGSLSSAELAGRTGLSERYLREWLSTQAVAGHLAYDPATGGFELPDEHAAVLADDEAVTACSGQIEGGAAMWLAVDEIAEAFRTGAGFGWHRHDARLFSGVNRFFGPLYRMSLVDQWLPALDGVADRLRAGARVLDVGCGHGTSTVLMAQAFPASRFEGIDSHEASVEAACQAAVKAGVDDRVHFHVGEATEDPAGPWDLICFFDALHDMGDPVAAARAARRGLAADGTLLLVEPAAADRLEDRIGNPISMSYYAASTFLCVPNALSQVPSGEPAGPGVGLGAQAGAGRLTEVLREAGFGTVRVALATDYNLIIEARP</sequence>
<keyword evidence="4" id="KW-1185">Reference proteome</keyword>
<dbReference type="InterPro" id="IPR036388">
    <property type="entry name" value="WH-like_DNA-bd_sf"/>
</dbReference>
<dbReference type="CDD" id="cd02440">
    <property type="entry name" value="AdoMet_MTases"/>
    <property type="match status" value="1"/>
</dbReference>
<dbReference type="SUPFAM" id="SSF53335">
    <property type="entry name" value="S-adenosyl-L-methionine-dependent methyltransferases"/>
    <property type="match status" value="1"/>
</dbReference>
<feature type="domain" description="S-adenosylmethionine-dependent methyltransferase Rv2258c-like winged HTH" evidence="2">
    <location>
        <begin position="20"/>
        <end position="93"/>
    </location>
</feature>
<dbReference type="Pfam" id="PF13847">
    <property type="entry name" value="Methyltransf_31"/>
    <property type="match status" value="1"/>
</dbReference>
<dbReference type="RefSeq" id="WP_204063966.1">
    <property type="nucleotide sequence ID" value="NZ_BOOJ01000022.1"/>
</dbReference>
<dbReference type="SUPFAM" id="SSF46785">
    <property type="entry name" value="Winged helix' DNA-binding domain"/>
    <property type="match status" value="1"/>
</dbReference>
<feature type="domain" description="Methyltransferase" evidence="1">
    <location>
        <begin position="170"/>
        <end position="285"/>
    </location>
</feature>
<evidence type="ECO:0000259" key="1">
    <source>
        <dbReference type="Pfam" id="PF13847"/>
    </source>
</evidence>
<dbReference type="GO" id="GO:0008168">
    <property type="term" value="F:methyltransferase activity"/>
    <property type="evidence" value="ECO:0007669"/>
    <property type="project" value="UniProtKB-KW"/>
</dbReference>
<evidence type="ECO:0000259" key="2">
    <source>
        <dbReference type="Pfam" id="PF21320"/>
    </source>
</evidence>
<dbReference type="InterPro" id="IPR048711">
    <property type="entry name" value="WHD_Rv2258c"/>
</dbReference>
<dbReference type="InterPro" id="IPR053173">
    <property type="entry name" value="SAM-binding_MTase"/>
</dbReference>
<protein>
    <submittedName>
        <fullName evidence="3">SAM-dependent methyltransferase</fullName>
    </submittedName>
</protein>
<dbReference type="Proteomes" id="UP000619788">
    <property type="component" value="Unassembled WGS sequence"/>
</dbReference>
<dbReference type="EMBL" id="BOOJ01000022">
    <property type="protein sequence ID" value="GIH91705.1"/>
    <property type="molecule type" value="Genomic_DNA"/>
</dbReference>
<keyword evidence="3" id="KW-0489">Methyltransferase</keyword>
<dbReference type="InterPro" id="IPR036390">
    <property type="entry name" value="WH_DNA-bd_sf"/>
</dbReference>
<keyword evidence="3" id="KW-0808">Transferase</keyword>
<comment type="caution">
    <text evidence="3">The sequence shown here is derived from an EMBL/GenBank/DDBJ whole genome shotgun (WGS) entry which is preliminary data.</text>
</comment>
<dbReference type="Pfam" id="PF21320">
    <property type="entry name" value="WHD_Rv2258c"/>
    <property type="match status" value="1"/>
</dbReference>
<accession>A0A8J3SFT8</accession>
<dbReference type="GO" id="GO:0032259">
    <property type="term" value="P:methylation"/>
    <property type="evidence" value="ECO:0007669"/>
    <property type="project" value="UniProtKB-KW"/>
</dbReference>
<proteinExistence type="predicted"/>
<dbReference type="PANTHER" id="PTHR45128">
    <property type="entry name" value="METHYLTRANSFERASE TYPE 11"/>
    <property type="match status" value="1"/>
</dbReference>
<dbReference type="PANTHER" id="PTHR45128:SF2">
    <property type="entry name" value="METHYLTRANSFERASE DOMAIN-CONTAINING PROTEIN"/>
    <property type="match status" value="1"/>
</dbReference>
<reference evidence="3 4" key="1">
    <citation type="submission" date="2021-01" db="EMBL/GenBank/DDBJ databases">
        <title>Whole genome shotgun sequence of Planobispora siamensis NBRC 107568.</title>
        <authorList>
            <person name="Komaki H."/>
            <person name="Tamura T."/>
        </authorList>
    </citation>
    <scope>NUCLEOTIDE SEQUENCE [LARGE SCALE GENOMIC DNA]</scope>
    <source>
        <strain evidence="3 4">NBRC 107568</strain>
    </source>
</reference>
<dbReference type="InterPro" id="IPR029063">
    <property type="entry name" value="SAM-dependent_MTases_sf"/>
</dbReference>
<name>A0A8J3SFT8_9ACTN</name>
<dbReference type="Gene3D" id="1.10.10.10">
    <property type="entry name" value="Winged helix-like DNA-binding domain superfamily/Winged helix DNA-binding domain"/>
    <property type="match status" value="1"/>
</dbReference>
<evidence type="ECO:0000313" key="3">
    <source>
        <dbReference type="EMBL" id="GIH91705.1"/>
    </source>
</evidence>
<dbReference type="AlphaFoldDB" id="A0A8J3SFT8"/>
<organism evidence="3 4">
    <name type="scientific">Planobispora siamensis</name>
    <dbReference type="NCBI Taxonomy" id="936338"/>
    <lineage>
        <taxon>Bacteria</taxon>
        <taxon>Bacillati</taxon>
        <taxon>Actinomycetota</taxon>
        <taxon>Actinomycetes</taxon>
        <taxon>Streptosporangiales</taxon>
        <taxon>Streptosporangiaceae</taxon>
        <taxon>Planobispora</taxon>
    </lineage>
</organism>
<dbReference type="InterPro" id="IPR025714">
    <property type="entry name" value="Methyltranfer_dom"/>
</dbReference>
<dbReference type="Gene3D" id="3.40.50.150">
    <property type="entry name" value="Vaccinia Virus protein VP39"/>
    <property type="match status" value="1"/>
</dbReference>
<evidence type="ECO:0000313" key="4">
    <source>
        <dbReference type="Proteomes" id="UP000619788"/>
    </source>
</evidence>